<gene>
    <name evidence="1" type="ORF">RUM44_008215</name>
</gene>
<comment type="caution">
    <text evidence="1">The sequence shown here is derived from an EMBL/GenBank/DDBJ whole genome shotgun (WGS) entry which is preliminary data.</text>
</comment>
<proteinExistence type="predicted"/>
<evidence type="ECO:0000313" key="1">
    <source>
        <dbReference type="EMBL" id="KAK6637793.1"/>
    </source>
</evidence>
<name>A0ABR1B7U9_POLSC</name>
<reference evidence="1 2" key="1">
    <citation type="submission" date="2023-09" db="EMBL/GenBank/DDBJ databases">
        <title>Genomes of two closely related lineages of the louse Polyplax serrata with different host specificities.</title>
        <authorList>
            <person name="Martinu J."/>
            <person name="Tarabai H."/>
            <person name="Stefka J."/>
            <person name="Hypsa V."/>
        </authorList>
    </citation>
    <scope>NUCLEOTIDE SEQUENCE [LARGE SCALE GENOMIC DNA]</scope>
    <source>
        <strain evidence="1">98ZLc_SE</strain>
    </source>
</reference>
<dbReference type="EMBL" id="JAWJWF010000002">
    <property type="protein sequence ID" value="KAK6637793.1"/>
    <property type="molecule type" value="Genomic_DNA"/>
</dbReference>
<evidence type="ECO:0000313" key="2">
    <source>
        <dbReference type="Proteomes" id="UP001359485"/>
    </source>
</evidence>
<dbReference type="Proteomes" id="UP001359485">
    <property type="component" value="Unassembled WGS sequence"/>
</dbReference>
<organism evidence="1 2">
    <name type="scientific">Polyplax serrata</name>
    <name type="common">Common mouse louse</name>
    <dbReference type="NCBI Taxonomy" id="468196"/>
    <lineage>
        <taxon>Eukaryota</taxon>
        <taxon>Metazoa</taxon>
        <taxon>Ecdysozoa</taxon>
        <taxon>Arthropoda</taxon>
        <taxon>Hexapoda</taxon>
        <taxon>Insecta</taxon>
        <taxon>Pterygota</taxon>
        <taxon>Neoptera</taxon>
        <taxon>Paraneoptera</taxon>
        <taxon>Psocodea</taxon>
        <taxon>Troctomorpha</taxon>
        <taxon>Phthiraptera</taxon>
        <taxon>Anoplura</taxon>
        <taxon>Polyplacidae</taxon>
        <taxon>Polyplax</taxon>
    </lineage>
</organism>
<sequence length="96" mass="10868">MAVGQNSFRRRATLVIDCCSIALLLRPPLLYSITCINGYRCKFEYHTKNLRGVYPNKGVGVRVQKDVYIGEYTSPLNHDPYSVQSARDEIRQGSSV</sequence>
<protein>
    <submittedName>
        <fullName evidence="1">Uncharacterized protein</fullName>
    </submittedName>
</protein>
<keyword evidence="2" id="KW-1185">Reference proteome</keyword>
<accession>A0ABR1B7U9</accession>